<reference evidence="4" key="1">
    <citation type="submission" date="2016-06" db="UniProtKB">
        <authorList>
            <consortium name="WormBaseParasite"/>
        </authorList>
    </citation>
    <scope>IDENTIFICATION</scope>
</reference>
<feature type="compositionally biased region" description="Basic and acidic residues" evidence="1">
    <location>
        <begin position="147"/>
        <end position="157"/>
    </location>
</feature>
<dbReference type="WBParaSite" id="TCNE_0000024001-mRNA-1">
    <property type="protein sequence ID" value="TCNE_0000024001-mRNA-1"/>
    <property type="gene ID" value="TCNE_0000024001"/>
</dbReference>
<accession>A0A183TVH1</accession>
<gene>
    <name evidence="2" type="ORF">TCNE_LOCUS241</name>
</gene>
<feature type="compositionally biased region" description="Low complexity" evidence="1">
    <location>
        <begin position="129"/>
        <end position="138"/>
    </location>
</feature>
<evidence type="ECO:0000313" key="2">
    <source>
        <dbReference type="EMBL" id="VDM23877.1"/>
    </source>
</evidence>
<feature type="region of interest" description="Disordered" evidence="1">
    <location>
        <begin position="72"/>
        <end position="172"/>
    </location>
</feature>
<feature type="compositionally biased region" description="Basic and acidic residues" evidence="1">
    <location>
        <begin position="77"/>
        <end position="88"/>
    </location>
</feature>
<dbReference type="EMBL" id="UYWY01000089">
    <property type="protein sequence ID" value="VDM23877.1"/>
    <property type="molecule type" value="Genomic_DNA"/>
</dbReference>
<dbReference type="Proteomes" id="UP000050794">
    <property type="component" value="Unassembled WGS sequence"/>
</dbReference>
<evidence type="ECO:0000313" key="3">
    <source>
        <dbReference type="Proteomes" id="UP000050794"/>
    </source>
</evidence>
<dbReference type="AlphaFoldDB" id="A0A183TVH1"/>
<name>A0A183TVH1_TOXCA</name>
<reference evidence="2 3" key="2">
    <citation type="submission" date="2018-11" db="EMBL/GenBank/DDBJ databases">
        <authorList>
            <consortium name="Pathogen Informatics"/>
        </authorList>
    </citation>
    <scope>NUCLEOTIDE SEQUENCE [LARGE SCALE GENOMIC DNA]</scope>
</reference>
<organism evidence="3 4">
    <name type="scientific">Toxocara canis</name>
    <name type="common">Canine roundworm</name>
    <dbReference type="NCBI Taxonomy" id="6265"/>
    <lineage>
        <taxon>Eukaryota</taxon>
        <taxon>Metazoa</taxon>
        <taxon>Ecdysozoa</taxon>
        <taxon>Nematoda</taxon>
        <taxon>Chromadorea</taxon>
        <taxon>Rhabditida</taxon>
        <taxon>Spirurina</taxon>
        <taxon>Ascaridomorpha</taxon>
        <taxon>Ascaridoidea</taxon>
        <taxon>Toxocaridae</taxon>
        <taxon>Toxocara</taxon>
    </lineage>
</organism>
<sequence length="172" mass="19142">MGGRSKAAADGSRTPFALRLNIDTLSSDSRSYLLCYYALSSYHSIQRFIVCLHSTSIHHRSIRLEVARRKSTGTLRVDQEKRNAEKSESGWPENETPSRTLLANEGQLSDLVNKIQKVSESPEKKKQMPLLLPASSSLGGRFHRRENKQSKTLEKKGAIVVHPVPEGSPSNS</sequence>
<proteinExistence type="predicted"/>
<protein>
    <submittedName>
        <fullName evidence="2 4">Uncharacterized protein</fullName>
    </submittedName>
</protein>
<keyword evidence="3" id="KW-1185">Reference proteome</keyword>
<evidence type="ECO:0000256" key="1">
    <source>
        <dbReference type="SAM" id="MobiDB-lite"/>
    </source>
</evidence>
<evidence type="ECO:0000313" key="4">
    <source>
        <dbReference type="WBParaSite" id="TCNE_0000024001-mRNA-1"/>
    </source>
</evidence>